<name>A0A6V8LKG9_9ACTN</name>
<feature type="region of interest" description="Disordered" evidence="1">
    <location>
        <begin position="153"/>
        <end position="185"/>
    </location>
</feature>
<gene>
    <name evidence="2" type="ORF">Prum_082090</name>
</gene>
<feature type="compositionally biased region" description="Basic and acidic residues" evidence="1">
    <location>
        <begin position="17"/>
        <end position="30"/>
    </location>
</feature>
<evidence type="ECO:0000313" key="3">
    <source>
        <dbReference type="Proteomes" id="UP000482960"/>
    </source>
</evidence>
<accession>A0A6V8LKG9</accession>
<keyword evidence="3" id="KW-1185">Reference proteome</keyword>
<sequence>MPARVEGLPTQRARWPAGREHPAGPVDERPRRGRGQPHPQPVQVVVGLFVLFVFGQLGAGAAQLNLDLGLAGRDRLDHHGRGVDVVRQAQCAHPELLVDRGVQGLVVGQSRRGLGQLGPEPPVRLGQQLLELFGQQRHLHLLQRDADQPAAATRLEKERPLPRRTHGPSDEPLRRLEGVHLVGHT</sequence>
<reference evidence="2 3" key="1">
    <citation type="submission" date="2020-03" db="EMBL/GenBank/DDBJ databases">
        <title>Whole genome shotgun sequence of Phytohabitans rumicis NBRC 108638.</title>
        <authorList>
            <person name="Komaki H."/>
            <person name="Tamura T."/>
        </authorList>
    </citation>
    <scope>NUCLEOTIDE SEQUENCE [LARGE SCALE GENOMIC DNA]</scope>
    <source>
        <strain evidence="2 3">NBRC 108638</strain>
    </source>
</reference>
<reference evidence="2 3" key="2">
    <citation type="submission" date="2020-03" db="EMBL/GenBank/DDBJ databases">
        <authorList>
            <person name="Ichikawa N."/>
            <person name="Kimura A."/>
            <person name="Kitahashi Y."/>
            <person name="Uohara A."/>
        </authorList>
    </citation>
    <scope>NUCLEOTIDE SEQUENCE [LARGE SCALE GENOMIC DNA]</scope>
    <source>
        <strain evidence="2 3">NBRC 108638</strain>
    </source>
</reference>
<proteinExistence type="predicted"/>
<dbReference type="Proteomes" id="UP000482960">
    <property type="component" value="Unassembled WGS sequence"/>
</dbReference>
<evidence type="ECO:0000313" key="2">
    <source>
        <dbReference type="EMBL" id="GFJ94567.1"/>
    </source>
</evidence>
<dbReference type="AlphaFoldDB" id="A0A6V8LKG9"/>
<protein>
    <submittedName>
        <fullName evidence="2">Uncharacterized protein</fullName>
    </submittedName>
</protein>
<evidence type="ECO:0000256" key="1">
    <source>
        <dbReference type="SAM" id="MobiDB-lite"/>
    </source>
</evidence>
<organism evidence="2 3">
    <name type="scientific">Phytohabitans rumicis</name>
    <dbReference type="NCBI Taxonomy" id="1076125"/>
    <lineage>
        <taxon>Bacteria</taxon>
        <taxon>Bacillati</taxon>
        <taxon>Actinomycetota</taxon>
        <taxon>Actinomycetes</taxon>
        <taxon>Micromonosporales</taxon>
        <taxon>Micromonosporaceae</taxon>
    </lineage>
</organism>
<dbReference type="EMBL" id="BLPG01000001">
    <property type="protein sequence ID" value="GFJ94567.1"/>
    <property type="molecule type" value="Genomic_DNA"/>
</dbReference>
<feature type="compositionally biased region" description="Basic and acidic residues" evidence="1">
    <location>
        <begin position="154"/>
        <end position="178"/>
    </location>
</feature>
<feature type="region of interest" description="Disordered" evidence="1">
    <location>
        <begin position="1"/>
        <end position="39"/>
    </location>
</feature>
<comment type="caution">
    <text evidence="2">The sequence shown here is derived from an EMBL/GenBank/DDBJ whole genome shotgun (WGS) entry which is preliminary data.</text>
</comment>